<feature type="compositionally biased region" description="Polar residues" evidence="12">
    <location>
        <begin position="203"/>
        <end position="226"/>
    </location>
</feature>
<dbReference type="GO" id="GO:0051539">
    <property type="term" value="F:4 iron, 4 sulfur cluster binding"/>
    <property type="evidence" value="ECO:0007669"/>
    <property type="project" value="UniProtKB-KW"/>
</dbReference>
<dbReference type="SMART" id="SM00987">
    <property type="entry name" value="UreE_C"/>
    <property type="match status" value="1"/>
</dbReference>
<evidence type="ECO:0000313" key="15">
    <source>
        <dbReference type="Proteomes" id="UP000698335"/>
    </source>
</evidence>
<keyword evidence="11" id="KW-0234">DNA repair</keyword>
<feature type="region of interest" description="Disordered" evidence="12">
    <location>
        <begin position="194"/>
        <end position="226"/>
    </location>
</feature>
<dbReference type="GO" id="GO:0046872">
    <property type="term" value="F:metal ion binding"/>
    <property type="evidence" value="ECO:0007669"/>
    <property type="project" value="UniProtKB-KW"/>
</dbReference>
<organism evidence="14 15">
    <name type="scientific">Lancefieldella rimae</name>
    <dbReference type="NCBI Taxonomy" id="1383"/>
    <lineage>
        <taxon>Bacteria</taxon>
        <taxon>Bacillati</taxon>
        <taxon>Actinomycetota</taxon>
        <taxon>Coriobacteriia</taxon>
        <taxon>Coriobacteriales</taxon>
        <taxon>Atopobiaceae</taxon>
        <taxon>Lancefieldella</taxon>
    </lineage>
</organism>
<evidence type="ECO:0000256" key="8">
    <source>
        <dbReference type="ARBA" id="ARBA00022801"/>
    </source>
</evidence>
<evidence type="ECO:0000256" key="2">
    <source>
        <dbReference type="ARBA" id="ARBA00006521"/>
    </source>
</evidence>
<evidence type="ECO:0000256" key="9">
    <source>
        <dbReference type="ARBA" id="ARBA00023004"/>
    </source>
</evidence>
<sequence>MSENPSQHVSPVTLEEVREQMRDCRLCRLCEGRNTIVFGDGNPHARVMFIGEGPGKNEDLGGRPFIGAAGKKLDGYLAAAGLSRDDIFITNVVKCRPPSNRNPRPEEIEACAPYLRNQVRAIWPDAIVCLGNFASQFILRTEKGVTSLRGRLYQTGHFVVLPTFHPAATIYHPAWEPLLTDDLRLLGQWLREHPKGQEIPAEQGTSQGQGVSAEQAFSQGQEASHE</sequence>
<evidence type="ECO:0000259" key="13">
    <source>
        <dbReference type="SMART" id="SM00986"/>
    </source>
</evidence>
<evidence type="ECO:0000256" key="11">
    <source>
        <dbReference type="ARBA" id="ARBA00023204"/>
    </source>
</evidence>
<dbReference type="EC" id="3.2.2.27" evidence="3"/>
<gene>
    <name evidence="14" type="ORF">HXK26_05490</name>
</gene>
<dbReference type="InterPro" id="IPR005122">
    <property type="entry name" value="Uracil-DNA_glycosylase-like"/>
</dbReference>
<feature type="domain" description="Uracil-DNA glycosylase-like" evidence="13">
    <location>
        <begin position="38"/>
        <end position="184"/>
    </location>
</feature>
<evidence type="ECO:0000256" key="6">
    <source>
        <dbReference type="ARBA" id="ARBA00022723"/>
    </source>
</evidence>
<dbReference type="Proteomes" id="UP000698335">
    <property type="component" value="Unassembled WGS sequence"/>
</dbReference>
<evidence type="ECO:0000313" key="14">
    <source>
        <dbReference type="EMBL" id="MBF4808130.1"/>
    </source>
</evidence>
<comment type="catalytic activity">
    <reaction evidence="1">
        <text>Hydrolyzes single-stranded DNA or mismatched double-stranded DNA and polynucleotides, releasing free uracil.</text>
        <dbReference type="EC" id="3.2.2.27"/>
    </reaction>
</comment>
<dbReference type="PANTHER" id="PTHR33693">
    <property type="entry name" value="TYPE-5 URACIL-DNA GLYCOSYLASE"/>
    <property type="match status" value="1"/>
</dbReference>
<keyword evidence="9" id="KW-0408">Iron</keyword>
<dbReference type="InterPro" id="IPR036895">
    <property type="entry name" value="Uracil-DNA_glycosylase-like_sf"/>
</dbReference>
<dbReference type="GO" id="GO:0006281">
    <property type="term" value="P:DNA repair"/>
    <property type="evidence" value="ECO:0007669"/>
    <property type="project" value="UniProtKB-KW"/>
</dbReference>
<keyword evidence="6" id="KW-0479">Metal-binding</keyword>
<dbReference type="InterPro" id="IPR051536">
    <property type="entry name" value="UDG_Type-4/5"/>
</dbReference>
<evidence type="ECO:0000256" key="1">
    <source>
        <dbReference type="ARBA" id="ARBA00001400"/>
    </source>
</evidence>
<protein>
    <recommendedName>
        <fullName evidence="4">Type-4 uracil-DNA glycosylase</fullName>
        <ecNumber evidence="3">3.2.2.27</ecNumber>
    </recommendedName>
</protein>
<dbReference type="EMBL" id="JABZGW010000237">
    <property type="protein sequence ID" value="MBF4808130.1"/>
    <property type="molecule type" value="Genomic_DNA"/>
</dbReference>
<dbReference type="PANTHER" id="PTHR33693:SF1">
    <property type="entry name" value="TYPE-4 URACIL-DNA GLYCOSYLASE"/>
    <property type="match status" value="1"/>
</dbReference>
<dbReference type="InterPro" id="IPR005273">
    <property type="entry name" value="Ura-DNA_glyco_family4"/>
</dbReference>
<keyword evidence="10" id="KW-0411">Iron-sulfur</keyword>
<dbReference type="Pfam" id="PF03167">
    <property type="entry name" value="UDG"/>
    <property type="match status" value="1"/>
</dbReference>
<evidence type="ECO:0000256" key="10">
    <source>
        <dbReference type="ARBA" id="ARBA00023014"/>
    </source>
</evidence>
<comment type="caution">
    <text evidence="14">The sequence shown here is derived from an EMBL/GenBank/DDBJ whole genome shotgun (WGS) entry which is preliminary data.</text>
</comment>
<evidence type="ECO:0000256" key="5">
    <source>
        <dbReference type="ARBA" id="ARBA00022485"/>
    </source>
</evidence>
<name>A0A930YQ12_9ACTN</name>
<evidence type="ECO:0000256" key="7">
    <source>
        <dbReference type="ARBA" id="ARBA00022763"/>
    </source>
</evidence>
<keyword evidence="7" id="KW-0227">DNA damage</keyword>
<proteinExistence type="inferred from homology"/>
<dbReference type="CDD" id="cd10030">
    <property type="entry name" value="UDG-F4_TTUDGA_SPO1dp_like"/>
    <property type="match status" value="1"/>
</dbReference>
<evidence type="ECO:0000256" key="3">
    <source>
        <dbReference type="ARBA" id="ARBA00012030"/>
    </source>
</evidence>
<dbReference type="AlphaFoldDB" id="A0A930YQ12"/>
<evidence type="ECO:0000256" key="4">
    <source>
        <dbReference type="ARBA" id="ARBA00019403"/>
    </source>
</evidence>
<dbReference type="GO" id="GO:0004844">
    <property type="term" value="F:uracil DNA N-glycosylase activity"/>
    <property type="evidence" value="ECO:0007669"/>
    <property type="project" value="UniProtKB-EC"/>
</dbReference>
<keyword evidence="5" id="KW-0004">4Fe-4S</keyword>
<dbReference type="SMART" id="SM00986">
    <property type="entry name" value="UDG"/>
    <property type="match status" value="1"/>
</dbReference>
<dbReference type="SUPFAM" id="SSF52141">
    <property type="entry name" value="Uracil-DNA glycosylase-like"/>
    <property type="match status" value="1"/>
</dbReference>
<dbReference type="NCBIfam" id="TIGR00758">
    <property type="entry name" value="UDG_fam4"/>
    <property type="match status" value="1"/>
</dbReference>
<evidence type="ECO:0000256" key="12">
    <source>
        <dbReference type="SAM" id="MobiDB-lite"/>
    </source>
</evidence>
<keyword evidence="8" id="KW-0378">Hydrolase</keyword>
<comment type="similarity">
    <text evidence="2">Belongs to the uracil-DNA glycosylase (UDG) superfamily. Type 4 (UDGa) family.</text>
</comment>
<dbReference type="Gene3D" id="3.40.470.10">
    <property type="entry name" value="Uracil-DNA glycosylase-like domain"/>
    <property type="match status" value="1"/>
</dbReference>
<reference evidence="14" key="1">
    <citation type="submission" date="2020-04" db="EMBL/GenBank/DDBJ databases">
        <title>Deep metagenomics examines the oral microbiome during advanced dental caries in children, revealing novel taxa and co-occurrences with host molecules.</title>
        <authorList>
            <person name="Baker J.L."/>
            <person name="Morton J.T."/>
            <person name="Dinis M."/>
            <person name="Alvarez R."/>
            <person name="Tran N.C."/>
            <person name="Knight R."/>
            <person name="Edlund A."/>
        </authorList>
    </citation>
    <scope>NUCLEOTIDE SEQUENCE</scope>
    <source>
        <strain evidence="14">JCVI_38_bin.5</strain>
    </source>
</reference>
<accession>A0A930YQ12</accession>